<evidence type="ECO:0000256" key="1">
    <source>
        <dbReference type="SAM" id="MobiDB-lite"/>
    </source>
</evidence>
<evidence type="ECO:0008006" key="5">
    <source>
        <dbReference type="Google" id="ProtNLM"/>
    </source>
</evidence>
<evidence type="ECO:0000313" key="4">
    <source>
        <dbReference type="Proteomes" id="UP000198641"/>
    </source>
</evidence>
<protein>
    <recommendedName>
        <fullName evidence="5">ABC transporter substrate-binding protein</fullName>
    </recommendedName>
</protein>
<organism evidence="3 4">
    <name type="scientific">Onishia taeanensis</name>
    <dbReference type="NCBI Taxonomy" id="284577"/>
    <lineage>
        <taxon>Bacteria</taxon>
        <taxon>Pseudomonadati</taxon>
        <taxon>Pseudomonadota</taxon>
        <taxon>Gammaproteobacteria</taxon>
        <taxon>Oceanospirillales</taxon>
        <taxon>Halomonadaceae</taxon>
        <taxon>Onishia</taxon>
    </lineage>
</organism>
<dbReference type="Proteomes" id="UP000198641">
    <property type="component" value="Unassembled WGS sequence"/>
</dbReference>
<keyword evidence="4" id="KW-1185">Reference proteome</keyword>
<accession>A0A1G7N4B8</accession>
<feature type="region of interest" description="Disordered" evidence="1">
    <location>
        <begin position="155"/>
        <end position="178"/>
    </location>
</feature>
<dbReference type="AlphaFoldDB" id="A0A1G7N4B8"/>
<keyword evidence="2" id="KW-0732">Signal</keyword>
<dbReference type="RefSeq" id="WP_092522180.1">
    <property type="nucleotide sequence ID" value="NZ_FNCI01000001.1"/>
</dbReference>
<gene>
    <name evidence="3" type="ORF">SAMN05216571_101193</name>
</gene>
<feature type="chain" id="PRO_5011472174" description="ABC transporter substrate-binding protein" evidence="2">
    <location>
        <begin position="25"/>
        <end position="338"/>
    </location>
</feature>
<sequence>MKQPIVSGVLVALGLSLISSVSLASAVEDRFREEGKAMDLTGFLQSESDARSQSFQYDRVYEHAFSVDTAGDYRFESDVPGGQSEDYRLEATLLDSDGGVIARADALGQNGGLDMRKRLEPGDYVLRVEGQKYGSKSSRGNSYYVTVVGIDDQGNRTNVLDDGGTVTTSVDRDGNRSAFVNDDDAVTALAAPAATAASQAGRPSQPEAPEASATPEAASEPAEPAKAAQAQSFQTIVTDVKIRARGEVLSFEVQNAGAVAITTSTYPTGYEGTYRIELEVRDQAGNVVVRDAGEGFDGDVDLETRLEPGQYRIWVNGQKFGSAMTGVNNYELRVKQLD</sequence>
<evidence type="ECO:0000313" key="3">
    <source>
        <dbReference type="EMBL" id="SDF68180.1"/>
    </source>
</evidence>
<proteinExistence type="predicted"/>
<reference evidence="3 4" key="1">
    <citation type="submission" date="2016-10" db="EMBL/GenBank/DDBJ databases">
        <authorList>
            <person name="de Groot N.N."/>
        </authorList>
    </citation>
    <scope>NUCLEOTIDE SEQUENCE [LARGE SCALE GENOMIC DNA]</scope>
    <source>
        <strain evidence="3 4">BH539</strain>
    </source>
</reference>
<evidence type="ECO:0000256" key="2">
    <source>
        <dbReference type="SAM" id="SignalP"/>
    </source>
</evidence>
<feature type="region of interest" description="Disordered" evidence="1">
    <location>
        <begin position="192"/>
        <end position="230"/>
    </location>
</feature>
<name>A0A1G7N4B8_9GAMM</name>
<dbReference type="EMBL" id="FNCI01000001">
    <property type="protein sequence ID" value="SDF68180.1"/>
    <property type="molecule type" value="Genomic_DNA"/>
</dbReference>
<feature type="signal peptide" evidence="2">
    <location>
        <begin position="1"/>
        <end position="24"/>
    </location>
</feature>
<dbReference type="OrthoDB" id="6181013at2"/>